<evidence type="ECO:0000313" key="2">
    <source>
        <dbReference type="EMBL" id="CAF4213088.1"/>
    </source>
</evidence>
<sequence length="215" mass="25674">SKCDYYCIHPSSLIINCLKCSPYRQINICFKCSINVNHLREYAKHHPLSTYKLNDIPLDDNSISSWLSNDEINLIEIIESCGLGNWNDIDYKMSRSSFECQNHFEDIYLSRSTSPFYIYFQSLKNNKQLYGEYLIYPPMLIDTENRLLFFNNDQLFYQYNQQQQQQQQTQQDGSTILLDNAKLSLLRSYGQILRRRLHKNLQKHLIIRFLIKYIN</sequence>
<name>A0A820CFZ3_9BILA</name>
<gene>
    <name evidence="2" type="ORF">FNK824_LOCUS36870</name>
</gene>
<feature type="non-terminal residue" evidence="2">
    <location>
        <position position="1"/>
    </location>
</feature>
<dbReference type="EMBL" id="CAJOBE010017640">
    <property type="protein sequence ID" value="CAF4213088.1"/>
    <property type="molecule type" value="Genomic_DNA"/>
</dbReference>
<evidence type="ECO:0000259" key="1">
    <source>
        <dbReference type="PROSITE" id="PS50090"/>
    </source>
</evidence>
<comment type="caution">
    <text evidence="2">The sequence shown here is derived from an EMBL/GenBank/DDBJ whole genome shotgun (WGS) entry which is preliminary data.</text>
</comment>
<dbReference type="InterPro" id="IPR001005">
    <property type="entry name" value="SANT/Myb"/>
</dbReference>
<accession>A0A820CFZ3</accession>
<dbReference type="AlphaFoldDB" id="A0A820CFZ3"/>
<dbReference type="InterPro" id="IPR009057">
    <property type="entry name" value="Homeodomain-like_sf"/>
</dbReference>
<dbReference type="PROSITE" id="PS50090">
    <property type="entry name" value="MYB_LIKE"/>
    <property type="match status" value="1"/>
</dbReference>
<dbReference type="Proteomes" id="UP000663874">
    <property type="component" value="Unassembled WGS sequence"/>
</dbReference>
<reference evidence="2" key="1">
    <citation type="submission" date="2021-02" db="EMBL/GenBank/DDBJ databases">
        <authorList>
            <person name="Nowell W R."/>
        </authorList>
    </citation>
    <scope>NUCLEOTIDE SEQUENCE</scope>
</reference>
<organism evidence="2 3">
    <name type="scientific">Rotaria sordida</name>
    <dbReference type="NCBI Taxonomy" id="392033"/>
    <lineage>
        <taxon>Eukaryota</taxon>
        <taxon>Metazoa</taxon>
        <taxon>Spiralia</taxon>
        <taxon>Gnathifera</taxon>
        <taxon>Rotifera</taxon>
        <taxon>Eurotatoria</taxon>
        <taxon>Bdelloidea</taxon>
        <taxon>Philodinida</taxon>
        <taxon>Philodinidae</taxon>
        <taxon>Rotaria</taxon>
    </lineage>
</organism>
<proteinExistence type="predicted"/>
<protein>
    <recommendedName>
        <fullName evidence="1">Myb-like domain-containing protein</fullName>
    </recommendedName>
</protein>
<evidence type="ECO:0000313" key="3">
    <source>
        <dbReference type="Proteomes" id="UP000663874"/>
    </source>
</evidence>
<dbReference type="Gene3D" id="1.10.10.60">
    <property type="entry name" value="Homeodomain-like"/>
    <property type="match status" value="1"/>
</dbReference>
<dbReference type="SUPFAM" id="SSF46689">
    <property type="entry name" value="Homeodomain-like"/>
    <property type="match status" value="1"/>
</dbReference>
<feature type="domain" description="Myb-like" evidence="1">
    <location>
        <begin position="64"/>
        <end position="108"/>
    </location>
</feature>